<evidence type="ECO:0000256" key="7">
    <source>
        <dbReference type="PROSITE-ProRule" id="PRU00221"/>
    </source>
</evidence>
<protein>
    <recommendedName>
        <fullName evidence="14">Enhancer of mRNA-decapping protein 4 WD40 repeat region domain-containing protein</fullName>
    </recommendedName>
</protein>
<dbReference type="GO" id="GO:0031087">
    <property type="term" value="P:deadenylation-independent decapping of nuclear-transcribed mRNA"/>
    <property type="evidence" value="ECO:0007669"/>
    <property type="project" value="InterPro"/>
</dbReference>
<evidence type="ECO:0000256" key="6">
    <source>
        <dbReference type="ARBA" id="ARBA00023054"/>
    </source>
</evidence>
<comment type="caution">
    <text evidence="11">The sequence shown here is derived from an EMBL/GenBank/DDBJ whole genome shotgun (WGS) entry which is preliminary data.</text>
</comment>
<dbReference type="InterPro" id="IPR001680">
    <property type="entry name" value="WD40_rpt"/>
</dbReference>
<gene>
    <name evidence="11" type="ORF">GOP47_0007467</name>
    <name evidence="12" type="ORF">GOP47_0007958</name>
</gene>
<dbReference type="InterPro" id="IPR045152">
    <property type="entry name" value="EDC4-like"/>
</dbReference>
<dbReference type="PANTHER" id="PTHR15598:SF5">
    <property type="entry name" value="ENHANCER OF MRNA-DECAPPING PROTEIN 4"/>
    <property type="match status" value="1"/>
</dbReference>
<feature type="region of interest" description="Disordered" evidence="8">
    <location>
        <begin position="91"/>
        <end position="126"/>
    </location>
</feature>
<evidence type="ECO:0000256" key="5">
    <source>
        <dbReference type="ARBA" id="ARBA00022737"/>
    </source>
</evidence>
<evidence type="ECO:0008006" key="14">
    <source>
        <dbReference type="Google" id="ProtNLM"/>
    </source>
</evidence>
<dbReference type="GO" id="GO:0000932">
    <property type="term" value="C:P-body"/>
    <property type="evidence" value="ECO:0007669"/>
    <property type="project" value="UniProtKB-SubCell"/>
</dbReference>
<keyword evidence="4 7" id="KW-0853">WD repeat</keyword>
<feature type="region of interest" description="Disordered" evidence="8">
    <location>
        <begin position="718"/>
        <end position="737"/>
    </location>
</feature>
<evidence type="ECO:0000256" key="4">
    <source>
        <dbReference type="ARBA" id="ARBA00022574"/>
    </source>
</evidence>
<evidence type="ECO:0000313" key="12">
    <source>
        <dbReference type="EMBL" id="KAI5078134.1"/>
    </source>
</evidence>
<organism evidence="11 13">
    <name type="scientific">Adiantum capillus-veneris</name>
    <name type="common">Maidenhair fern</name>
    <dbReference type="NCBI Taxonomy" id="13818"/>
    <lineage>
        <taxon>Eukaryota</taxon>
        <taxon>Viridiplantae</taxon>
        <taxon>Streptophyta</taxon>
        <taxon>Embryophyta</taxon>
        <taxon>Tracheophyta</taxon>
        <taxon>Polypodiopsida</taxon>
        <taxon>Polypodiidae</taxon>
        <taxon>Polypodiales</taxon>
        <taxon>Pteridineae</taxon>
        <taxon>Pteridaceae</taxon>
        <taxon>Vittarioideae</taxon>
        <taxon>Adiantum</taxon>
    </lineage>
</organism>
<dbReference type="SMART" id="SM00320">
    <property type="entry name" value="WD40"/>
    <property type="match status" value="2"/>
</dbReference>
<dbReference type="InterPro" id="IPR049404">
    <property type="entry name" value="EDC4_C"/>
</dbReference>
<feature type="compositionally biased region" description="Basic and acidic residues" evidence="8">
    <location>
        <begin position="794"/>
        <end position="807"/>
    </location>
</feature>
<evidence type="ECO:0000313" key="13">
    <source>
        <dbReference type="Proteomes" id="UP000886520"/>
    </source>
</evidence>
<dbReference type="Pfam" id="PF16529">
    <property type="entry name" value="Ge1_WD40"/>
    <property type="match status" value="1"/>
</dbReference>
<dbReference type="InterPro" id="IPR036322">
    <property type="entry name" value="WD40_repeat_dom_sf"/>
</dbReference>
<evidence type="ECO:0000259" key="9">
    <source>
        <dbReference type="Pfam" id="PF16529"/>
    </source>
</evidence>
<keyword evidence="6" id="KW-0175">Coiled coil</keyword>
<name>A0A9D4V1M4_ADICA</name>
<dbReference type="Gene3D" id="2.130.10.10">
    <property type="entry name" value="YVTN repeat-like/Quinoprotein amine dehydrogenase"/>
    <property type="match status" value="1"/>
</dbReference>
<evidence type="ECO:0000256" key="8">
    <source>
        <dbReference type="SAM" id="MobiDB-lite"/>
    </source>
</evidence>
<evidence type="ECO:0000313" key="11">
    <source>
        <dbReference type="EMBL" id="KAI5077643.1"/>
    </source>
</evidence>
<dbReference type="EMBL" id="JABFUD020000007">
    <property type="protein sequence ID" value="KAI5077643.1"/>
    <property type="molecule type" value="Genomic_DNA"/>
</dbReference>
<dbReference type="Gene3D" id="1.10.220.100">
    <property type="entry name" value="conserved c-terminal region of ge- 1"/>
    <property type="match status" value="1"/>
</dbReference>
<feature type="region of interest" description="Disordered" evidence="8">
    <location>
        <begin position="942"/>
        <end position="1015"/>
    </location>
</feature>
<accession>A0A9D4V1M4</accession>
<dbReference type="EMBL" id="JABFUD020000007">
    <property type="protein sequence ID" value="KAI5078134.1"/>
    <property type="molecule type" value="Genomic_DNA"/>
</dbReference>
<evidence type="ECO:0000256" key="2">
    <source>
        <dbReference type="ARBA" id="ARBA00009639"/>
    </source>
</evidence>
<keyword evidence="13" id="KW-1185">Reference proteome</keyword>
<feature type="region of interest" description="Disordered" evidence="8">
    <location>
        <begin position="785"/>
        <end position="808"/>
    </location>
</feature>
<dbReference type="FunFam" id="1.10.220.100:FF:000001">
    <property type="entry name" value="Enhancer of mRNA-decapping protein 4"/>
    <property type="match status" value="1"/>
</dbReference>
<dbReference type="InterPro" id="IPR032401">
    <property type="entry name" value="EDC4_WD40"/>
</dbReference>
<feature type="domain" description="Enhancer of mRNA-decapping protein 4 C-terminal" evidence="10">
    <location>
        <begin position="1343"/>
        <end position="1456"/>
    </location>
</feature>
<dbReference type="InterPro" id="IPR044938">
    <property type="entry name" value="EDC4_C_sf"/>
</dbReference>
<evidence type="ECO:0000256" key="1">
    <source>
        <dbReference type="ARBA" id="ARBA00004201"/>
    </source>
</evidence>
<comment type="similarity">
    <text evidence="2">Belongs to the WD repeat EDC4 family.</text>
</comment>
<dbReference type="PROSITE" id="PS50082">
    <property type="entry name" value="WD_REPEATS_2"/>
    <property type="match status" value="1"/>
</dbReference>
<keyword evidence="5" id="KW-0677">Repeat</keyword>
<evidence type="ECO:0000259" key="10">
    <source>
        <dbReference type="Pfam" id="PF21289"/>
    </source>
</evidence>
<evidence type="ECO:0000256" key="3">
    <source>
        <dbReference type="ARBA" id="ARBA00022490"/>
    </source>
</evidence>
<feature type="compositionally biased region" description="Basic and acidic residues" evidence="8">
    <location>
        <begin position="954"/>
        <end position="977"/>
    </location>
</feature>
<feature type="repeat" description="WD" evidence="7">
    <location>
        <begin position="391"/>
        <end position="431"/>
    </location>
</feature>
<reference evidence="11" key="1">
    <citation type="submission" date="2021-01" db="EMBL/GenBank/DDBJ databases">
        <title>Adiantum capillus-veneris genome.</title>
        <authorList>
            <person name="Fang Y."/>
            <person name="Liao Q."/>
        </authorList>
    </citation>
    <scope>NUCLEOTIDE SEQUENCE</scope>
    <source>
        <strain evidence="11">H3</strain>
        <tissue evidence="11">Leaf</tissue>
    </source>
</reference>
<keyword evidence="3" id="KW-0963">Cytoplasm</keyword>
<sequence length="1474" mass="160115">MGTTGSPERSDVQNLFKNLSQPGNVNLAPLSYGNSSHPFHNFPASSFPQTESYPQSTSAIPGSYSLMAHGSTLQQHPSFSNDQVLAAPHQIHSNQLPPPPPLSVPTSTSFHTKSSSRPSSPSVDSERLKVLLSYQSTGGLDVPVTLEPPLSTAQMSSLEASLPSTAFAPAVPSAPPVSLAPALYGRLVNNKLARGRYLKGEHVVYDVDVRLPGDVPPQLEVTPITMYMSQSVLLNGRQIAVNRNYICYGLRPNRHIRILNISTASRSLLRGHSERVTDMAFFSEDVHLLASASSDGRVFVRKIVEGPDDDNKLQITDQILLALHFFGDWDSIHPRISWLCHTQDVLVVGMSKYVFIVDIPTVRQLAAPDGFDVEEPVHCSVHNLMEGIRCINEHDGDVTDLATSQWGLSASASNDGMIRLWKDRNASLLTPHQGQDVGAVALLSAPLCPDHIVLLSAGSLCRELKLWVPATRDGWFPQSGQFNWKCIQTLELTSSAGGKTEDSFFNQVVVVPKANLILLANAKKSALYVVHVSFGTSPAATRLDYLTEFSVMWPILSFTATSENAQDGDGFVQVYCVQTQAIQQYSLDLTQCLPPAEQHAVENDLVYSTCVTSGLNTDRLVLYEGSSNTLDVNQNMKAKSSQATSGTSSSVGSIAVEGTDTGGVSDNVSFPMSQSFSINTVSVADSRVIGISATDTKEVSTRDVPVHVSKISAPASQVEGPVWSPRGSPLAKARARSPADDRPIFHVASTIENVDYLASYEQPDHSGERTIPPSIALSPNHAMWDPLTSSPRRHFNDTGKMNEDKEWQPSVNTPVLLESQSNTSSTMHLITPSELMSMVARSKIEDEGGPTGSSSHGLGVLKELIKPMPSSEQYMRKSDIEALTIETKEMNETAHFLSDEMGSKKVVLLRRGAPGLDSRINRTSNASLLDSVNEPGLVESAHFTQDYEPVTTEEAQREDDHDASEEREPSQMAKGDDNSEQLQEVSAKVENASAFSVASQTRRKKNKNKTDTNVLMNLTPPLSALVSSVASTSEQDMSKGSSSVLPSKLVGQINAMQESVNQLVAMQRDFQKQIQVILAVPVAKEVKRVEAVLGQRIEKVLKAHMEAMWARLQEDFAKREKADRDQMQQLSSYLSNYLNKDLPVALERALKKEFSTLGPSVARLVTPGVEKSITVSVNEAFQKGISEKGISQLEKSVGAKIEASLSRQLQSQFQTTGRSALQDALRSSLEGSVIPAFERSCQSMFAQVDAAFQKGFADNQTQAQQQLAISAIASSLQEAVTSATSLAASLNGELADGQRRLLALVENLSVSRGPYVVNGGLPDKVMTVQHVEESLDPTKELARLLSEQKIEEAFNKSLSLADVGIVSWLCNQVDLETLLTSTPLPLSQGVLLALVQQLGCDLGNDTSKKLTWIKDAALALNPHDPGLPPHVMRHFLEKLYNNLHALLTTSLSADLILSTRLVIHVVNSLLTACK</sequence>
<dbReference type="PANTHER" id="PTHR15598">
    <property type="entry name" value="ENHANCER OF MRNA-DECAPPING PROTEIN 4"/>
    <property type="match status" value="1"/>
</dbReference>
<dbReference type="Proteomes" id="UP000886520">
    <property type="component" value="Chromosome 7"/>
</dbReference>
<proteinExistence type="inferred from homology"/>
<dbReference type="InterPro" id="IPR015943">
    <property type="entry name" value="WD40/YVTN_repeat-like_dom_sf"/>
</dbReference>
<dbReference type="Pfam" id="PF21289">
    <property type="entry name" value="EDC4_C"/>
    <property type="match status" value="1"/>
</dbReference>
<comment type="subcellular location">
    <subcellularLocation>
        <location evidence="1">Cytoplasm</location>
        <location evidence="1">P-body</location>
    </subcellularLocation>
</comment>
<feature type="domain" description="Enhancer of mRNA-decapping protein 4 WD40 repeat region" evidence="9">
    <location>
        <begin position="222"/>
        <end position="532"/>
    </location>
</feature>
<feature type="compositionally biased region" description="Low complexity" evidence="8">
    <location>
        <begin position="104"/>
        <end position="123"/>
    </location>
</feature>
<dbReference type="SUPFAM" id="SSF50978">
    <property type="entry name" value="WD40 repeat-like"/>
    <property type="match status" value="1"/>
</dbReference>
<dbReference type="OrthoDB" id="21128at2759"/>